<feature type="compositionally biased region" description="Polar residues" evidence="2">
    <location>
        <begin position="851"/>
        <end position="883"/>
    </location>
</feature>
<accession>A0A517T565</accession>
<organism evidence="3 4">
    <name type="scientific">Calycomorphotria hydatis</name>
    <dbReference type="NCBI Taxonomy" id="2528027"/>
    <lineage>
        <taxon>Bacteria</taxon>
        <taxon>Pseudomonadati</taxon>
        <taxon>Planctomycetota</taxon>
        <taxon>Planctomycetia</taxon>
        <taxon>Planctomycetales</taxon>
        <taxon>Planctomycetaceae</taxon>
        <taxon>Calycomorphotria</taxon>
    </lineage>
</organism>
<dbReference type="EMBL" id="CP036316">
    <property type="protein sequence ID" value="QDT63510.1"/>
    <property type="molecule type" value="Genomic_DNA"/>
</dbReference>
<evidence type="ECO:0000313" key="4">
    <source>
        <dbReference type="Proteomes" id="UP000319976"/>
    </source>
</evidence>
<dbReference type="Proteomes" id="UP000319976">
    <property type="component" value="Chromosome"/>
</dbReference>
<feature type="region of interest" description="Disordered" evidence="2">
    <location>
        <begin position="851"/>
        <end position="891"/>
    </location>
</feature>
<keyword evidence="4" id="KW-1185">Reference proteome</keyword>
<gene>
    <name evidence="3" type="ORF">V22_07320</name>
</gene>
<protein>
    <submittedName>
        <fullName evidence="3">Outer membrane efflux protein</fullName>
    </submittedName>
</protein>
<dbReference type="PROSITE" id="PS51257">
    <property type="entry name" value="PROKAR_LIPOPROTEIN"/>
    <property type="match status" value="1"/>
</dbReference>
<name>A0A517T565_9PLAN</name>
<dbReference type="PANTHER" id="PTHR30203:SF33">
    <property type="entry name" value="BLR4455 PROTEIN"/>
    <property type="match status" value="1"/>
</dbReference>
<dbReference type="InterPro" id="IPR010131">
    <property type="entry name" value="MdtP/NodT-like"/>
</dbReference>
<evidence type="ECO:0000256" key="2">
    <source>
        <dbReference type="SAM" id="MobiDB-lite"/>
    </source>
</evidence>
<evidence type="ECO:0000313" key="3">
    <source>
        <dbReference type="EMBL" id="QDT63510.1"/>
    </source>
</evidence>
<dbReference type="Gene3D" id="1.20.1600.10">
    <property type="entry name" value="Outer membrane efflux proteins (OEP)"/>
    <property type="match status" value="2"/>
</dbReference>
<dbReference type="PANTHER" id="PTHR30203">
    <property type="entry name" value="OUTER MEMBRANE CATION EFFLUX PROTEIN"/>
    <property type="match status" value="1"/>
</dbReference>
<feature type="compositionally biased region" description="Basic and acidic residues" evidence="2">
    <location>
        <begin position="927"/>
        <end position="957"/>
    </location>
</feature>
<feature type="coiled-coil region" evidence="1">
    <location>
        <begin position="379"/>
        <end position="437"/>
    </location>
</feature>
<dbReference type="KEGG" id="chya:V22_07320"/>
<feature type="region of interest" description="Disordered" evidence="2">
    <location>
        <begin position="927"/>
        <end position="991"/>
    </location>
</feature>
<proteinExistence type="predicted"/>
<keyword evidence="1" id="KW-0175">Coiled coil</keyword>
<reference evidence="3 4" key="1">
    <citation type="submission" date="2019-02" db="EMBL/GenBank/DDBJ databases">
        <title>Deep-cultivation of Planctomycetes and their phenomic and genomic characterization uncovers novel biology.</title>
        <authorList>
            <person name="Wiegand S."/>
            <person name="Jogler M."/>
            <person name="Boedeker C."/>
            <person name="Pinto D."/>
            <person name="Vollmers J."/>
            <person name="Rivas-Marin E."/>
            <person name="Kohn T."/>
            <person name="Peeters S.H."/>
            <person name="Heuer A."/>
            <person name="Rast P."/>
            <person name="Oberbeckmann S."/>
            <person name="Bunk B."/>
            <person name="Jeske O."/>
            <person name="Meyerdierks A."/>
            <person name="Storesund J.E."/>
            <person name="Kallscheuer N."/>
            <person name="Luecker S."/>
            <person name="Lage O.M."/>
            <person name="Pohl T."/>
            <person name="Merkel B.J."/>
            <person name="Hornburger P."/>
            <person name="Mueller R.-W."/>
            <person name="Bruemmer F."/>
            <person name="Labrenz M."/>
            <person name="Spormann A.M."/>
            <person name="Op den Camp H."/>
            <person name="Overmann J."/>
            <person name="Amann R."/>
            <person name="Jetten M.S.M."/>
            <person name="Mascher T."/>
            <person name="Medema M.H."/>
            <person name="Devos D.P."/>
            <person name="Kaster A.-K."/>
            <person name="Ovreas L."/>
            <person name="Rohde M."/>
            <person name="Galperin M.Y."/>
            <person name="Jogler C."/>
        </authorList>
    </citation>
    <scope>NUCLEOTIDE SEQUENCE [LARGE SCALE GENOMIC DNA]</scope>
    <source>
        <strain evidence="3 4">V22</strain>
    </source>
</reference>
<evidence type="ECO:0000256" key="1">
    <source>
        <dbReference type="SAM" id="Coils"/>
    </source>
</evidence>
<dbReference type="GO" id="GO:0015562">
    <property type="term" value="F:efflux transmembrane transporter activity"/>
    <property type="evidence" value="ECO:0007669"/>
    <property type="project" value="InterPro"/>
</dbReference>
<dbReference type="AlphaFoldDB" id="A0A517T565"/>
<sequence length="991" mass="111132">MIRTVTNSLQLHRNFWLMILLLAAISGCSRAYWRHNADAEAYGLIREKALLDPSWTPPRSDVIPSPLSRNFDIFDPDVGPLPPDDPAASQYLERVGDYGRIRGSKYWRELGMTGVRENPEWTQSLLAMGAKPQTGTNNNSPNIPANDLPPEPIAFPVPSDIQQASHTSVRPVQYDEEIIGEIEQENEQIDELDLAMPDPCLPSFDQLTLEQAIQLSYLHNRDYQTEIETVYLAALDLALERFQFDVRFLGFGGALPGADLEYENVPRVNDSITLDSGIGVSQLLPAGGQWVVELANTTLWLFGTGDRTASASAISYSLVQPLLLGAGRRVVLESLTQAERNLLYAVRDLALFRQSFFVNTVSGGPGGGYLQLLGQIQVVNNQEGNIRRLEEQLDYLRANEADALAEAQLLSQLLNSINTLRRQKRILQDNLDLFKLQLGVPPSLNITLDESFLDAFQLIDPRLTEIEEQTKNFVDLWAQLEPEDPQADLLAATVKELARLSQLIQSEGIKLVDDDFDAIDQRLPARLEELNTAEERERLRENLARDVRIFEDTKLDYDKALTDIELLSQDVQIPDLPIAQRQQIRRRAKELQEGLLRVSQNLQGIQIGLRTELIQLIPFDMPIEQSVGNGFINRFDLMNQRAFVTDARRATELAANDLQAVLNLRVEGDIRTRPLGTAGGNPFDFRGANSSFRAGLGFRAPLDQIAQRNTYRESQIVYQRERRDLIQLKDEVETDIRRNWRNLQVLKRNFEVARNAIRVAALQYDQAVELASAPKKSSSASGSGSSSSRSGGLDLLNALSSILNAQNNFIGIWIDYETARLNIHQSMGIIEIDSRGMWTDRFYQNGLKFPKQTSSAQQPPTLQPTGWLQGQTQSRSPRNTESKPSIVIAPGNLKKALSSEISRSLSSVTDSPTPANSRHSDIRVARHEQFSHRNSPDAPPPDRWRRPFKRATQDEPRPFPAGTNARPLAPVSDGKSSGWRRSTRQPSADPR</sequence>
<dbReference type="SUPFAM" id="SSF56954">
    <property type="entry name" value="Outer membrane efflux proteins (OEP)"/>
    <property type="match status" value="2"/>
</dbReference>